<sequence length="195" mass="20638">MVSTKLLGSFIAYAPASQALNFRIKAVEHSFFSGQRQLAPGAAMSADIMTSEWEDCPDGNPKDCNQHQFLFGEGDFCASTADSPLKVCGREVNLQGHEPTCGTFRANGDPTDSVPPEGERYAFLHDAEACLGSCYVDYGGDAEALTCGLGSRPRILSCVASMMVTVERGVGFVPDGLGGSFDFVVCDLAFGSVPT</sequence>
<dbReference type="Proteomes" id="UP000308724">
    <property type="component" value="Unassembled WGS sequence"/>
</dbReference>
<proteinExistence type="predicted"/>
<accession>A0A4T0BNC0</accession>
<gene>
    <name evidence="1" type="ORF">D6C78_05641</name>
</gene>
<name>A0A4T0BNC0_AURPU</name>
<dbReference type="AlphaFoldDB" id="A0A4T0BNC0"/>
<evidence type="ECO:0000313" key="1">
    <source>
        <dbReference type="EMBL" id="TIA36116.1"/>
    </source>
</evidence>
<reference evidence="1 2" key="1">
    <citation type="submission" date="2018-10" db="EMBL/GenBank/DDBJ databases">
        <title>Fifty Aureobasidium pullulans genomes reveal a recombining polyextremotolerant generalist.</title>
        <authorList>
            <person name="Gostincar C."/>
            <person name="Turk M."/>
            <person name="Zajc J."/>
            <person name="Gunde-Cimerman N."/>
        </authorList>
    </citation>
    <scope>NUCLEOTIDE SEQUENCE [LARGE SCALE GENOMIC DNA]</scope>
    <source>
        <strain evidence="1 2">EXF-1645</strain>
    </source>
</reference>
<comment type="caution">
    <text evidence="1">The sequence shown here is derived from an EMBL/GenBank/DDBJ whole genome shotgun (WGS) entry which is preliminary data.</text>
</comment>
<dbReference type="EMBL" id="QZBZ01000112">
    <property type="protein sequence ID" value="TIA36116.1"/>
    <property type="molecule type" value="Genomic_DNA"/>
</dbReference>
<protein>
    <submittedName>
        <fullName evidence="1">Uncharacterized protein</fullName>
    </submittedName>
</protein>
<evidence type="ECO:0000313" key="2">
    <source>
        <dbReference type="Proteomes" id="UP000308724"/>
    </source>
</evidence>
<organism evidence="1 2">
    <name type="scientific">Aureobasidium pullulans</name>
    <name type="common">Black yeast</name>
    <name type="synonym">Pullularia pullulans</name>
    <dbReference type="NCBI Taxonomy" id="5580"/>
    <lineage>
        <taxon>Eukaryota</taxon>
        <taxon>Fungi</taxon>
        <taxon>Dikarya</taxon>
        <taxon>Ascomycota</taxon>
        <taxon>Pezizomycotina</taxon>
        <taxon>Dothideomycetes</taxon>
        <taxon>Dothideomycetidae</taxon>
        <taxon>Dothideales</taxon>
        <taxon>Saccotheciaceae</taxon>
        <taxon>Aureobasidium</taxon>
    </lineage>
</organism>